<dbReference type="PANTHER" id="PTHR21576:SF158">
    <property type="entry name" value="RIBOSOMAL RNA-PROCESSING PROTEIN 12-LIKE CONSERVED DOMAIN-CONTAINING PROTEIN"/>
    <property type="match status" value="1"/>
</dbReference>
<dbReference type="Pfam" id="PF07690">
    <property type="entry name" value="MFS_1"/>
    <property type="match status" value="1"/>
</dbReference>
<feature type="transmembrane region" description="Helical" evidence="6">
    <location>
        <begin position="512"/>
        <end position="531"/>
    </location>
</feature>
<comment type="subcellular location">
    <subcellularLocation>
        <location evidence="1">Membrane</location>
        <topology evidence="1">Multi-pass membrane protein</topology>
    </subcellularLocation>
</comment>
<dbReference type="Gene3D" id="1.20.1250.20">
    <property type="entry name" value="MFS general substrate transporter like domains"/>
    <property type="match status" value="2"/>
</dbReference>
<dbReference type="Proteomes" id="UP000770015">
    <property type="component" value="Unassembled WGS sequence"/>
</dbReference>
<dbReference type="GO" id="GO:0022857">
    <property type="term" value="F:transmembrane transporter activity"/>
    <property type="evidence" value="ECO:0007669"/>
    <property type="project" value="InterPro"/>
</dbReference>
<feature type="transmembrane region" description="Helical" evidence="6">
    <location>
        <begin position="51"/>
        <end position="71"/>
    </location>
</feature>
<evidence type="ECO:0000256" key="1">
    <source>
        <dbReference type="ARBA" id="ARBA00004141"/>
    </source>
</evidence>
<evidence type="ECO:0000256" key="6">
    <source>
        <dbReference type="SAM" id="Phobius"/>
    </source>
</evidence>
<keyword evidence="2 6" id="KW-0812">Transmembrane</keyword>
<feature type="transmembrane region" description="Helical" evidence="6">
    <location>
        <begin position="78"/>
        <end position="98"/>
    </location>
</feature>
<dbReference type="OrthoDB" id="410267at2759"/>
<proteinExistence type="predicted"/>
<dbReference type="InterPro" id="IPR011701">
    <property type="entry name" value="MFS"/>
</dbReference>
<organism evidence="7 8">
    <name type="scientific">Plectosphaerella plurivora</name>
    <dbReference type="NCBI Taxonomy" id="936078"/>
    <lineage>
        <taxon>Eukaryota</taxon>
        <taxon>Fungi</taxon>
        <taxon>Dikarya</taxon>
        <taxon>Ascomycota</taxon>
        <taxon>Pezizomycotina</taxon>
        <taxon>Sordariomycetes</taxon>
        <taxon>Hypocreomycetidae</taxon>
        <taxon>Glomerellales</taxon>
        <taxon>Plectosphaerellaceae</taxon>
        <taxon>Plectosphaerella</taxon>
    </lineage>
</organism>
<protein>
    <submittedName>
        <fullName evidence="7">Major facilitator superfamily domain-containing protein</fullName>
    </submittedName>
</protein>
<evidence type="ECO:0000256" key="5">
    <source>
        <dbReference type="SAM" id="MobiDB-lite"/>
    </source>
</evidence>
<accession>A0A9P8VC45</accession>
<gene>
    <name evidence="7" type="ORF">F5X68DRAFT_206836</name>
</gene>
<dbReference type="PANTHER" id="PTHR21576">
    <property type="entry name" value="UNCHARACTERIZED NODULIN-LIKE PROTEIN"/>
    <property type="match status" value="1"/>
</dbReference>
<dbReference type="GO" id="GO:0000329">
    <property type="term" value="C:fungal-type vacuole membrane"/>
    <property type="evidence" value="ECO:0007669"/>
    <property type="project" value="TreeGrafter"/>
</dbReference>
<comment type="caution">
    <text evidence="7">The sequence shown here is derived from an EMBL/GenBank/DDBJ whole genome shotgun (WGS) entry which is preliminary data.</text>
</comment>
<evidence type="ECO:0000256" key="3">
    <source>
        <dbReference type="ARBA" id="ARBA00022989"/>
    </source>
</evidence>
<feature type="transmembrane region" description="Helical" evidence="6">
    <location>
        <begin position="466"/>
        <end position="487"/>
    </location>
</feature>
<feature type="region of interest" description="Disordered" evidence="5">
    <location>
        <begin position="218"/>
        <end position="294"/>
    </location>
</feature>
<feature type="transmembrane region" description="Helical" evidence="6">
    <location>
        <begin position="104"/>
        <end position="127"/>
    </location>
</feature>
<reference evidence="7" key="1">
    <citation type="journal article" date="2021" name="Nat. Commun.">
        <title>Genetic determinants of endophytism in the Arabidopsis root mycobiome.</title>
        <authorList>
            <person name="Mesny F."/>
            <person name="Miyauchi S."/>
            <person name="Thiergart T."/>
            <person name="Pickel B."/>
            <person name="Atanasova L."/>
            <person name="Karlsson M."/>
            <person name="Huettel B."/>
            <person name="Barry K.W."/>
            <person name="Haridas S."/>
            <person name="Chen C."/>
            <person name="Bauer D."/>
            <person name="Andreopoulos W."/>
            <person name="Pangilinan J."/>
            <person name="LaButti K."/>
            <person name="Riley R."/>
            <person name="Lipzen A."/>
            <person name="Clum A."/>
            <person name="Drula E."/>
            <person name="Henrissat B."/>
            <person name="Kohler A."/>
            <person name="Grigoriev I.V."/>
            <person name="Martin F.M."/>
            <person name="Hacquard S."/>
        </authorList>
    </citation>
    <scope>NUCLEOTIDE SEQUENCE</scope>
    <source>
        <strain evidence="7">MPI-SDFR-AT-0117</strain>
    </source>
</reference>
<feature type="transmembrane region" description="Helical" evidence="6">
    <location>
        <begin position="12"/>
        <end position="31"/>
    </location>
</feature>
<dbReference type="InterPro" id="IPR036259">
    <property type="entry name" value="MFS_trans_sf"/>
</dbReference>
<feature type="compositionally biased region" description="Polar residues" evidence="5">
    <location>
        <begin position="243"/>
        <end position="260"/>
    </location>
</feature>
<feature type="transmembrane region" description="Helical" evidence="6">
    <location>
        <begin position="405"/>
        <end position="426"/>
    </location>
</feature>
<feature type="transmembrane region" description="Helical" evidence="6">
    <location>
        <begin position="326"/>
        <end position="345"/>
    </location>
</feature>
<dbReference type="SUPFAM" id="SSF103473">
    <property type="entry name" value="MFS general substrate transporter"/>
    <property type="match status" value="1"/>
</dbReference>
<feature type="transmembrane region" description="Helical" evidence="6">
    <location>
        <begin position="139"/>
        <end position="164"/>
    </location>
</feature>
<sequence length="548" mass="58971">MAEHSDHHRGRIIASVAATVISLACGTNYVYSAWAPQFADRLKLTSTQSNLIGLSGNLGMYLLGVPIGIFVDSRGPRPAVVAGAVLLALGYFPLHQAFDRGSGSVGLFCFFSFLTGLGGCMAFAAAVKTSALNWPHHRGTATAFPLAAFGLSAFFFSLFGGVLFPGDTGAFLATLAIGTFGLTIAGFFFLRVYSHTGYKTVLRPDPLLDSQELYRTSSEDMKYHQHRHGARTLARDEPGMSPTPGSAATNSEDTEWQTSPPSRPSDVEQNFPDQSSQEDVPADETSSLVSSSSSLPGDVYVQNSVDLDRSHRVDIRGFRLLRMVDFWQLFCIMGILTGIGLMTINNIGHTVNALWRHWDASADEGFVIAQQQMHVSILSICSFAGRLLSGVGSDIIVKALGGSRVWCLAVSSLIFSVAQLCALNILNPHMLGFVSGLSGLAYGILFGVFPSIVAETFGIHGLSQNWGVMTLSPVVSGNIFNLFYGIVFDKHSVLGPEGERVCHDGIECYQSAYLVTLSACAVGLAVTLWVIRHQHVAWAKEDKAGQED</sequence>
<name>A0A9P8VC45_9PEZI</name>
<evidence type="ECO:0000313" key="7">
    <source>
        <dbReference type="EMBL" id="KAH6688076.1"/>
    </source>
</evidence>
<evidence type="ECO:0000256" key="2">
    <source>
        <dbReference type="ARBA" id="ARBA00022692"/>
    </source>
</evidence>
<evidence type="ECO:0000256" key="4">
    <source>
        <dbReference type="ARBA" id="ARBA00023136"/>
    </source>
</evidence>
<dbReference type="EMBL" id="JAGSXJ010000010">
    <property type="protein sequence ID" value="KAH6688076.1"/>
    <property type="molecule type" value="Genomic_DNA"/>
</dbReference>
<evidence type="ECO:0000313" key="8">
    <source>
        <dbReference type="Proteomes" id="UP000770015"/>
    </source>
</evidence>
<feature type="transmembrane region" description="Helical" evidence="6">
    <location>
        <begin position="170"/>
        <end position="193"/>
    </location>
</feature>
<feature type="transmembrane region" description="Helical" evidence="6">
    <location>
        <begin position="432"/>
        <end position="454"/>
    </location>
</feature>
<keyword evidence="4 6" id="KW-0472">Membrane</keyword>
<keyword evidence="8" id="KW-1185">Reference proteome</keyword>
<feature type="compositionally biased region" description="Polar residues" evidence="5">
    <location>
        <begin position="267"/>
        <end position="278"/>
    </location>
</feature>
<keyword evidence="3 6" id="KW-1133">Transmembrane helix</keyword>
<dbReference type="AlphaFoldDB" id="A0A9P8VC45"/>